<comment type="caution">
    <text evidence="3">The sequence shown here is derived from an EMBL/GenBank/DDBJ whole genome shotgun (WGS) entry which is preliminary data.</text>
</comment>
<dbReference type="Pfam" id="PF12937">
    <property type="entry name" value="F-box-like"/>
    <property type="match status" value="1"/>
</dbReference>
<dbReference type="InterPro" id="IPR001810">
    <property type="entry name" value="F-box_dom"/>
</dbReference>
<feature type="region of interest" description="Disordered" evidence="1">
    <location>
        <begin position="482"/>
        <end position="529"/>
    </location>
</feature>
<organism evidence="3 4">
    <name type="scientific">Clonostachys solani</name>
    <dbReference type="NCBI Taxonomy" id="160281"/>
    <lineage>
        <taxon>Eukaryota</taxon>
        <taxon>Fungi</taxon>
        <taxon>Dikarya</taxon>
        <taxon>Ascomycota</taxon>
        <taxon>Pezizomycotina</taxon>
        <taxon>Sordariomycetes</taxon>
        <taxon>Hypocreomycetidae</taxon>
        <taxon>Hypocreales</taxon>
        <taxon>Bionectriaceae</taxon>
        <taxon>Clonostachys</taxon>
    </lineage>
</organism>
<name>A0A9N9Z497_9HYPO</name>
<dbReference type="AlphaFoldDB" id="A0A9N9Z497"/>
<proteinExistence type="predicted"/>
<feature type="compositionally biased region" description="Acidic residues" evidence="1">
    <location>
        <begin position="482"/>
        <end position="520"/>
    </location>
</feature>
<dbReference type="PROSITE" id="PS50181">
    <property type="entry name" value="FBOX"/>
    <property type="match status" value="1"/>
</dbReference>
<dbReference type="EMBL" id="CABFOC020000035">
    <property type="protein sequence ID" value="CAH0048673.1"/>
    <property type="molecule type" value="Genomic_DNA"/>
</dbReference>
<dbReference type="OrthoDB" id="3226064at2759"/>
<dbReference type="InterPro" id="IPR036047">
    <property type="entry name" value="F-box-like_dom_sf"/>
</dbReference>
<feature type="domain" description="F-box" evidence="2">
    <location>
        <begin position="8"/>
        <end position="55"/>
    </location>
</feature>
<keyword evidence="4" id="KW-1185">Reference proteome</keyword>
<protein>
    <recommendedName>
        <fullName evidence="2">F-box domain-containing protein</fullName>
    </recommendedName>
</protein>
<dbReference type="SUPFAM" id="SSF81383">
    <property type="entry name" value="F-box domain"/>
    <property type="match status" value="1"/>
</dbReference>
<gene>
    <name evidence="3" type="ORF">CSOL1703_00000620</name>
</gene>
<dbReference type="Proteomes" id="UP000775872">
    <property type="component" value="Unassembled WGS sequence"/>
</dbReference>
<sequence>HRFRIEEAAGLIRLPPEILHHILIWLDPTDLFPVSMVCSYLYKVIKGNQRLCQDIYLLHLDAPPDEFSIWDWRSELDDMVRLEEVFDKRYNAEREVRRLPFVCKTVSRLLKHASFNNGSRDEGTESRRPVSRNVEYLSGLFDNEVAARVFTQQSPLFDRINARFQGSIPFPQPLEEHQQSAKLHCLFGRPAQRGGRTRSTTTYPWACSKVYDIREYGQANGWGPFRGDGTGRVDWEKIEAINIVMWKNICTMRPRNDIFDQIWDTPFWGAFAHSYVPTNLSTLSDLDAQDPYGVTGTYYRVVCFLDHSDFIRFNFSNMGIVTNNIPRPPLDRGEATRLIIMELEVTRIEPPGPEDGQDLPVVHFTGVSRSLDADFVEDVHSALTGTVRLTREGEVRWSSVSAFDGQERWRSEGVQIGGIQSARGVVGTWFDSDYDIHGPVGPTAFWKAADCENPREALLKGADNIIRDPEWLEGVVITYESEDAESDDDDDNDEDWDADLDPVEDELPGLLEDAEMDLDEVTTRDLRHN</sequence>
<evidence type="ECO:0000256" key="1">
    <source>
        <dbReference type="SAM" id="MobiDB-lite"/>
    </source>
</evidence>
<reference evidence="3" key="1">
    <citation type="submission" date="2021-10" db="EMBL/GenBank/DDBJ databases">
        <authorList>
            <person name="Piombo E."/>
        </authorList>
    </citation>
    <scope>NUCLEOTIDE SEQUENCE</scope>
</reference>
<feature type="non-terminal residue" evidence="3">
    <location>
        <position position="1"/>
    </location>
</feature>
<dbReference type="CDD" id="cd09917">
    <property type="entry name" value="F-box_SF"/>
    <property type="match status" value="1"/>
</dbReference>
<evidence type="ECO:0000259" key="2">
    <source>
        <dbReference type="PROSITE" id="PS50181"/>
    </source>
</evidence>
<evidence type="ECO:0000313" key="4">
    <source>
        <dbReference type="Proteomes" id="UP000775872"/>
    </source>
</evidence>
<evidence type="ECO:0000313" key="3">
    <source>
        <dbReference type="EMBL" id="CAH0048673.1"/>
    </source>
</evidence>
<dbReference type="SMART" id="SM00256">
    <property type="entry name" value="FBOX"/>
    <property type="match status" value="1"/>
</dbReference>
<accession>A0A9N9Z497</accession>
<dbReference type="Gene3D" id="1.20.1280.50">
    <property type="match status" value="1"/>
</dbReference>